<dbReference type="HOGENOM" id="CLU_2057537_0_0_0"/>
<dbReference type="EMBL" id="CP002454">
    <property type="protein sequence ID" value="ADV66513.1"/>
    <property type="molecule type" value="Genomic_DNA"/>
</dbReference>
<dbReference type="AlphaFoldDB" id="E8U624"/>
<dbReference type="Proteomes" id="UP000008635">
    <property type="component" value="Chromosome"/>
</dbReference>
<gene>
    <name evidence="1" type="ordered locus">Deima_0858</name>
</gene>
<accession>E8U624</accession>
<reference evidence="1 2" key="1">
    <citation type="journal article" date="2011" name="Stand. Genomic Sci.">
        <title>Complete genome sequence of Deinococcus maricopensis type strain (LB-34).</title>
        <authorList>
            <person name="Pukall R."/>
            <person name="Zeytun A."/>
            <person name="Lucas S."/>
            <person name="Lapidus A."/>
            <person name="Hammon N."/>
            <person name="Deshpande S."/>
            <person name="Nolan M."/>
            <person name="Cheng J.F."/>
            <person name="Pitluck S."/>
            <person name="Liolios K."/>
            <person name="Pagani I."/>
            <person name="Mikhailova N."/>
            <person name="Ivanova N."/>
            <person name="Mavromatis K."/>
            <person name="Pati A."/>
            <person name="Tapia R."/>
            <person name="Han C."/>
            <person name="Goodwin L."/>
            <person name="Chen A."/>
            <person name="Palaniappan K."/>
            <person name="Land M."/>
            <person name="Hauser L."/>
            <person name="Chang Y.J."/>
            <person name="Jeffries C.D."/>
            <person name="Brambilla E.M."/>
            <person name="Rohde M."/>
            <person name="Goker M."/>
            <person name="Detter J.C."/>
            <person name="Woyke T."/>
            <person name="Bristow J."/>
            <person name="Eisen J.A."/>
            <person name="Markowitz V."/>
            <person name="Hugenholtz P."/>
            <person name="Kyrpides N.C."/>
            <person name="Klenk H.P."/>
        </authorList>
    </citation>
    <scope>NUCLEOTIDE SEQUENCE [LARGE SCALE GENOMIC DNA]</scope>
    <source>
        <strain evidence="2">DSM 21211 / LMG 22137 / NRRL B-23946 / LB-34</strain>
    </source>
</reference>
<organism evidence="1 2">
    <name type="scientific">Deinococcus maricopensis (strain DSM 21211 / LMG 22137 / NRRL B-23946 / LB-34)</name>
    <dbReference type="NCBI Taxonomy" id="709986"/>
    <lineage>
        <taxon>Bacteria</taxon>
        <taxon>Thermotogati</taxon>
        <taxon>Deinococcota</taxon>
        <taxon>Deinococci</taxon>
        <taxon>Deinococcales</taxon>
        <taxon>Deinococcaceae</taxon>
        <taxon>Deinococcus</taxon>
    </lineage>
</organism>
<sequence>MPQSVRTMKTAGTSTPTRGWELELRARQLAGTAILDNAHLDLLRRLEEHNPFAHWALLRHLQSYDVLNLKHRLRRIMHAYQGPIWEVDVLAPILDQLPVWMVRELTDVDDPHHATRWIA</sequence>
<evidence type="ECO:0000313" key="1">
    <source>
        <dbReference type="EMBL" id="ADV66513.1"/>
    </source>
</evidence>
<protein>
    <submittedName>
        <fullName evidence="1">Uncharacterized protein</fullName>
    </submittedName>
</protein>
<name>E8U624_DEIML</name>
<keyword evidence="2" id="KW-1185">Reference proteome</keyword>
<reference evidence="2" key="2">
    <citation type="submission" date="2011-01" db="EMBL/GenBank/DDBJ databases">
        <title>The complete genome of Deinococcus maricopensis DSM 21211.</title>
        <authorList>
            <consortium name="US DOE Joint Genome Institute (JGI-PGF)"/>
            <person name="Lucas S."/>
            <person name="Copeland A."/>
            <person name="Lapidus A."/>
            <person name="Goodwin L."/>
            <person name="Pitluck S."/>
            <person name="Kyrpides N."/>
            <person name="Mavromatis K."/>
            <person name="Pagani I."/>
            <person name="Ivanova N."/>
            <person name="Ovchinnikova G."/>
            <person name="Zeytun A."/>
            <person name="Detter J.C."/>
            <person name="Han C."/>
            <person name="Land M."/>
            <person name="Hauser L."/>
            <person name="Markowitz V."/>
            <person name="Cheng J.-F."/>
            <person name="Hugenholtz P."/>
            <person name="Woyke T."/>
            <person name="Wu D."/>
            <person name="Pukall R."/>
            <person name="Gehrich-Schroeter G."/>
            <person name="Brambilla E."/>
            <person name="Klenk H.-P."/>
            <person name="Eisen J.A."/>
        </authorList>
    </citation>
    <scope>NUCLEOTIDE SEQUENCE [LARGE SCALE GENOMIC DNA]</scope>
    <source>
        <strain evidence="2">DSM 21211 / LMG 22137 / NRRL B-23946 / LB-34</strain>
    </source>
</reference>
<proteinExistence type="predicted"/>
<evidence type="ECO:0000313" key="2">
    <source>
        <dbReference type="Proteomes" id="UP000008635"/>
    </source>
</evidence>
<dbReference type="STRING" id="709986.Deima_0858"/>
<dbReference type="KEGG" id="dmr:Deima_0858"/>
<dbReference type="RefSeq" id="WP_013556018.1">
    <property type="nucleotide sequence ID" value="NC_014958.1"/>
</dbReference>